<dbReference type="InterPro" id="IPR055411">
    <property type="entry name" value="LRR_FXL15/At3g58940/PEG3-like"/>
</dbReference>
<evidence type="ECO:0000313" key="3">
    <source>
        <dbReference type="Proteomes" id="UP000501690"/>
    </source>
</evidence>
<dbReference type="Proteomes" id="UP000501690">
    <property type="component" value="Linkage Group LG10"/>
</dbReference>
<dbReference type="InterPro" id="IPR050232">
    <property type="entry name" value="FBL13/AtMIF1-like"/>
</dbReference>
<dbReference type="InterPro" id="IPR032675">
    <property type="entry name" value="LRR_dom_sf"/>
</dbReference>
<dbReference type="PANTHER" id="PTHR31900">
    <property type="entry name" value="F-BOX/RNI SUPERFAMILY PROTEIN-RELATED"/>
    <property type="match status" value="1"/>
</dbReference>
<organism evidence="2 3">
    <name type="scientific">Vigna unguiculata</name>
    <name type="common">Cowpea</name>
    <dbReference type="NCBI Taxonomy" id="3917"/>
    <lineage>
        <taxon>Eukaryota</taxon>
        <taxon>Viridiplantae</taxon>
        <taxon>Streptophyta</taxon>
        <taxon>Embryophyta</taxon>
        <taxon>Tracheophyta</taxon>
        <taxon>Spermatophyta</taxon>
        <taxon>Magnoliopsida</taxon>
        <taxon>eudicotyledons</taxon>
        <taxon>Gunneridae</taxon>
        <taxon>Pentapetalae</taxon>
        <taxon>rosids</taxon>
        <taxon>fabids</taxon>
        <taxon>Fabales</taxon>
        <taxon>Fabaceae</taxon>
        <taxon>Papilionoideae</taxon>
        <taxon>50 kb inversion clade</taxon>
        <taxon>NPAAA clade</taxon>
        <taxon>indigoferoid/millettioid clade</taxon>
        <taxon>Phaseoleae</taxon>
        <taxon>Vigna</taxon>
    </lineage>
</organism>
<accession>A0A4D6NCR3</accession>
<proteinExistence type="predicted"/>
<protein>
    <recommendedName>
        <fullName evidence="1">F-box domain-containing protein</fullName>
    </recommendedName>
</protein>
<dbReference type="Pfam" id="PF08387">
    <property type="entry name" value="FBD"/>
    <property type="match status" value="1"/>
</dbReference>
<sequence>MAEPSAKILRRTVDGEADKIDRISALPQSVLLSILSRLDLKEAAATSVLSTTWRDLFLQLPKIELTFDIYGNPSDHPRLFHIFTLLAHRVLRERNPEAPIRSLNVSVRNFTERMEKDYRSLLMSAAAAVSTYKVQQFDLSLMFRLITKSLKIFIPPAIFTSETLTSLRLTLSAGWDVPENVWLPNVTVVHFLPFLLVDENCVQRFLDRCPRLEDMMFKMKDEGKVKNLCMSSSTVKSVMLGWDLKDESETSITVKSESLLRLTLSLNRTHTVNVNAPNLKFFSIKGKALELNMIQSVPSIEEAVIASDCMLEFSNLNNFYSRSEKACTFFGELQNLTLLHISEPIMKALYVSKPELPTFRNMYKIKLIPDYSLDDFSRYWIAKVLFNLFQNCPNLKVLCFEKAFDNYFGEVDLESVFPTSMVQNLKELEIFNYRGRDMEYKLVEFFMNNGRSLEIVYLRKYDLMPNTSTWKRKQRERISSFLTSSEDCEIIFR</sequence>
<gene>
    <name evidence="2" type="ORF">DEO72_LG10g2749</name>
</gene>
<keyword evidence="3" id="KW-1185">Reference proteome</keyword>
<dbReference type="InterPro" id="IPR001810">
    <property type="entry name" value="F-box_dom"/>
</dbReference>
<name>A0A4D6NCR3_VIGUN</name>
<dbReference type="PROSITE" id="PS50181">
    <property type="entry name" value="FBOX"/>
    <property type="match status" value="1"/>
</dbReference>
<dbReference type="SUPFAM" id="SSF81383">
    <property type="entry name" value="F-box domain"/>
    <property type="match status" value="1"/>
</dbReference>
<dbReference type="EMBL" id="CP039354">
    <property type="protein sequence ID" value="QCE11516.1"/>
    <property type="molecule type" value="Genomic_DNA"/>
</dbReference>
<dbReference type="PANTHER" id="PTHR31900:SF30">
    <property type="entry name" value="SUPERFAMILY PROTEIN, PUTATIVE-RELATED"/>
    <property type="match status" value="1"/>
</dbReference>
<dbReference type="InterPro" id="IPR006566">
    <property type="entry name" value="FBD"/>
</dbReference>
<reference evidence="2 3" key="1">
    <citation type="submission" date="2019-04" db="EMBL/GenBank/DDBJ databases">
        <title>An improved genome assembly and genetic linkage map for asparagus bean, Vigna unguiculata ssp. sesquipedialis.</title>
        <authorList>
            <person name="Xia Q."/>
            <person name="Zhang R."/>
            <person name="Dong Y."/>
        </authorList>
    </citation>
    <scope>NUCLEOTIDE SEQUENCE [LARGE SCALE GENOMIC DNA]</scope>
    <source>
        <tissue evidence="2">Leaf</tissue>
    </source>
</reference>
<dbReference type="InterPro" id="IPR036047">
    <property type="entry name" value="F-box-like_dom_sf"/>
</dbReference>
<dbReference type="Gene3D" id="1.20.1280.50">
    <property type="match status" value="1"/>
</dbReference>
<dbReference type="Pfam" id="PF00646">
    <property type="entry name" value="F-box"/>
    <property type="match status" value="1"/>
</dbReference>
<dbReference type="Gene3D" id="3.80.10.10">
    <property type="entry name" value="Ribonuclease Inhibitor"/>
    <property type="match status" value="1"/>
</dbReference>
<evidence type="ECO:0000313" key="2">
    <source>
        <dbReference type="EMBL" id="QCE11516.1"/>
    </source>
</evidence>
<dbReference type="AlphaFoldDB" id="A0A4D6NCR3"/>
<dbReference type="SUPFAM" id="SSF52047">
    <property type="entry name" value="RNI-like"/>
    <property type="match status" value="1"/>
</dbReference>
<feature type="domain" description="F-box" evidence="1">
    <location>
        <begin position="20"/>
        <end position="70"/>
    </location>
</feature>
<evidence type="ECO:0000259" key="1">
    <source>
        <dbReference type="PROSITE" id="PS50181"/>
    </source>
</evidence>
<dbReference type="Pfam" id="PF24758">
    <property type="entry name" value="LRR_At5g56370"/>
    <property type="match status" value="1"/>
</dbReference>